<evidence type="ECO:0000256" key="8">
    <source>
        <dbReference type="ARBA" id="ARBA00022840"/>
    </source>
</evidence>
<dbReference type="PANTHER" id="PTHR33540:SF2">
    <property type="entry name" value="TRNA THREONYLCARBAMOYLADENOSINE BIOSYNTHESIS PROTEIN TSAE"/>
    <property type="match status" value="1"/>
</dbReference>
<keyword evidence="5" id="KW-0819">tRNA processing</keyword>
<keyword evidence="9" id="KW-0460">Magnesium</keyword>
<dbReference type="EMBL" id="AMGM01000034">
    <property type="protein sequence ID" value="EKB49068.1"/>
    <property type="molecule type" value="Genomic_DNA"/>
</dbReference>
<evidence type="ECO:0000256" key="4">
    <source>
        <dbReference type="ARBA" id="ARBA00022490"/>
    </source>
</evidence>
<dbReference type="Gene3D" id="3.40.50.300">
    <property type="entry name" value="P-loop containing nucleotide triphosphate hydrolases"/>
    <property type="match status" value="1"/>
</dbReference>
<dbReference type="Pfam" id="PF02367">
    <property type="entry name" value="TsaE"/>
    <property type="match status" value="1"/>
</dbReference>
<dbReference type="InterPro" id="IPR027417">
    <property type="entry name" value="P-loop_NTPase"/>
</dbReference>
<sequence>MTILKIIRCENLAQLDQVAEKVIQFCKRDKVWVFKGQMGAGKTTLIKSISKKYGIDDVVSSPTFSIVNEYRNAQDEIFYHFDFYRIEKPEEVLEIGIEEYFYSGRVCWIEWAEKIPDYIPLDFVHIKIEIEENGARNIVLQRVINGEIHG</sequence>
<keyword evidence="4" id="KW-0963">Cytoplasm</keyword>
<dbReference type="GO" id="GO:0046872">
    <property type="term" value="F:metal ion binding"/>
    <property type="evidence" value="ECO:0007669"/>
    <property type="project" value="UniProtKB-KW"/>
</dbReference>
<protein>
    <recommendedName>
        <fullName evidence="3">tRNA threonylcarbamoyladenosine biosynthesis protein TsaE</fullName>
    </recommendedName>
    <alternativeName>
        <fullName evidence="10">t(6)A37 threonylcarbamoyladenosine biosynthesis protein TsaE</fullName>
    </alternativeName>
</protein>
<dbReference type="SUPFAM" id="SSF52540">
    <property type="entry name" value="P-loop containing nucleoside triphosphate hydrolases"/>
    <property type="match status" value="1"/>
</dbReference>
<comment type="caution">
    <text evidence="11">The sequence shown here is derived from an EMBL/GenBank/DDBJ whole genome shotgun (WGS) entry which is preliminary data.</text>
</comment>
<gene>
    <name evidence="11" type="ORF">B879_02334</name>
</gene>
<dbReference type="Proteomes" id="UP000004478">
    <property type="component" value="Unassembled WGS sequence"/>
</dbReference>
<dbReference type="PATRIC" id="fig|1225176.3.peg.2492"/>
<dbReference type="GO" id="GO:0005737">
    <property type="term" value="C:cytoplasm"/>
    <property type="evidence" value="ECO:0007669"/>
    <property type="project" value="UniProtKB-SubCell"/>
</dbReference>
<dbReference type="AlphaFoldDB" id="K1LFH5"/>
<evidence type="ECO:0000256" key="10">
    <source>
        <dbReference type="ARBA" id="ARBA00032441"/>
    </source>
</evidence>
<evidence type="ECO:0000313" key="12">
    <source>
        <dbReference type="Proteomes" id="UP000004478"/>
    </source>
</evidence>
<evidence type="ECO:0000256" key="2">
    <source>
        <dbReference type="ARBA" id="ARBA00007599"/>
    </source>
</evidence>
<dbReference type="NCBIfam" id="TIGR00150">
    <property type="entry name" value="T6A_YjeE"/>
    <property type="match status" value="1"/>
</dbReference>
<keyword evidence="7" id="KW-0547">Nucleotide-binding</keyword>
<dbReference type="InterPro" id="IPR003442">
    <property type="entry name" value="T6A_TsaE"/>
</dbReference>
<comment type="similarity">
    <text evidence="2">Belongs to the TsaE family.</text>
</comment>
<proteinExistence type="inferred from homology"/>
<evidence type="ECO:0000256" key="6">
    <source>
        <dbReference type="ARBA" id="ARBA00022723"/>
    </source>
</evidence>
<keyword evidence="8" id="KW-0067">ATP-binding</keyword>
<dbReference type="GO" id="GO:0005524">
    <property type="term" value="F:ATP binding"/>
    <property type="evidence" value="ECO:0007669"/>
    <property type="project" value="UniProtKB-KW"/>
</dbReference>
<name>K1LFH5_CECL9</name>
<keyword evidence="6" id="KW-0479">Metal-binding</keyword>
<keyword evidence="12" id="KW-1185">Reference proteome</keyword>
<evidence type="ECO:0000256" key="3">
    <source>
        <dbReference type="ARBA" id="ARBA00019010"/>
    </source>
</evidence>
<evidence type="ECO:0000256" key="1">
    <source>
        <dbReference type="ARBA" id="ARBA00004496"/>
    </source>
</evidence>
<evidence type="ECO:0000256" key="5">
    <source>
        <dbReference type="ARBA" id="ARBA00022694"/>
    </source>
</evidence>
<dbReference type="OrthoDB" id="9815896at2"/>
<dbReference type="PANTHER" id="PTHR33540">
    <property type="entry name" value="TRNA THREONYLCARBAMOYLADENOSINE BIOSYNTHESIS PROTEIN TSAE"/>
    <property type="match status" value="1"/>
</dbReference>
<organism evidence="11 12">
    <name type="scientific">Cecembia lonarensis (strain CCUG 58316 / KCTC 22772 / LW9)</name>
    <dbReference type="NCBI Taxonomy" id="1225176"/>
    <lineage>
        <taxon>Bacteria</taxon>
        <taxon>Pseudomonadati</taxon>
        <taxon>Bacteroidota</taxon>
        <taxon>Cytophagia</taxon>
        <taxon>Cytophagales</taxon>
        <taxon>Cyclobacteriaceae</taxon>
        <taxon>Cecembia</taxon>
    </lineage>
</organism>
<accession>K1LFH5</accession>
<evidence type="ECO:0000256" key="9">
    <source>
        <dbReference type="ARBA" id="ARBA00022842"/>
    </source>
</evidence>
<evidence type="ECO:0000313" key="11">
    <source>
        <dbReference type="EMBL" id="EKB49068.1"/>
    </source>
</evidence>
<evidence type="ECO:0000256" key="7">
    <source>
        <dbReference type="ARBA" id="ARBA00022741"/>
    </source>
</evidence>
<reference evidence="11 12" key="1">
    <citation type="journal article" date="2012" name="J. Bacteriol.">
        <title>Draft Genome Sequence of Cecembia lonarensis Strain LW9T, Isolated from Lonar Lake, a Haloalkaline Lake in India.</title>
        <authorList>
            <person name="Shivaji S."/>
            <person name="Ara S."/>
            <person name="Singh A."/>
            <person name="Pinnaka A.K."/>
        </authorList>
    </citation>
    <scope>NUCLEOTIDE SEQUENCE [LARGE SCALE GENOMIC DNA]</scope>
    <source>
        <strain evidence="11 12">LW9</strain>
    </source>
</reference>
<dbReference type="GO" id="GO:0002949">
    <property type="term" value="P:tRNA threonylcarbamoyladenosine modification"/>
    <property type="evidence" value="ECO:0007669"/>
    <property type="project" value="InterPro"/>
</dbReference>
<comment type="subcellular location">
    <subcellularLocation>
        <location evidence="1">Cytoplasm</location>
    </subcellularLocation>
</comment>